<name>L7JV62_TRAHO</name>
<dbReference type="HOGENOM" id="CLU_051078_2_2_1"/>
<accession>L7JV62</accession>
<organism evidence="6 7">
    <name type="scientific">Trachipleistophora hominis</name>
    <name type="common">Microsporidian parasite</name>
    <dbReference type="NCBI Taxonomy" id="72359"/>
    <lineage>
        <taxon>Eukaryota</taxon>
        <taxon>Fungi</taxon>
        <taxon>Fungi incertae sedis</taxon>
        <taxon>Microsporidia</taxon>
        <taxon>Pleistophoridae</taxon>
        <taxon>Trachipleistophora</taxon>
    </lineage>
</organism>
<proteinExistence type="predicted"/>
<comment type="subcellular location">
    <subcellularLocation>
        <location evidence="1">Membrane</location>
        <topology evidence="1">Multi-pass membrane protein</topology>
    </subcellularLocation>
</comment>
<feature type="transmembrane region" description="Helical" evidence="5">
    <location>
        <begin position="154"/>
        <end position="171"/>
    </location>
</feature>
<evidence type="ECO:0000256" key="5">
    <source>
        <dbReference type="SAM" id="Phobius"/>
    </source>
</evidence>
<evidence type="ECO:0000256" key="4">
    <source>
        <dbReference type="ARBA" id="ARBA00023136"/>
    </source>
</evidence>
<feature type="transmembrane region" description="Helical" evidence="5">
    <location>
        <begin position="38"/>
        <end position="58"/>
    </location>
</feature>
<protein>
    <submittedName>
        <fullName evidence="6">Hly III (Hly III) Family</fullName>
    </submittedName>
</protein>
<dbReference type="InterPro" id="IPR004254">
    <property type="entry name" value="AdipoR/HlyIII-related"/>
</dbReference>
<evidence type="ECO:0000256" key="1">
    <source>
        <dbReference type="ARBA" id="ARBA00004141"/>
    </source>
</evidence>
<dbReference type="Proteomes" id="UP000011185">
    <property type="component" value="Unassembled WGS sequence"/>
</dbReference>
<dbReference type="GO" id="GO:0016020">
    <property type="term" value="C:membrane"/>
    <property type="evidence" value="ECO:0007669"/>
    <property type="project" value="UniProtKB-SubCell"/>
</dbReference>
<gene>
    <name evidence="6" type="ORF">THOM_1901</name>
</gene>
<dbReference type="STRING" id="72359.L7JV62"/>
<dbReference type="EMBL" id="JH993985">
    <property type="protein sequence ID" value="ELQ75170.1"/>
    <property type="molecule type" value="Genomic_DNA"/>
</dbReference>
<feature type="transmembrane region" description="Helical" evidence="5">
    <location>
        <begin position="186"/>
        <end position="207"/>
    </location>
</feature>
<evidence type="ECO:0000313" key="6">
    <source>
        <dbReference type="EMBL" id="ELQ75170.1"/>
    </source>
</evidence>
<feature type="transmembrane region" description="Helical" evidence="5">
    <location>
        <begin position="122"/>
        <end position="142"/>
    </location>
</feature>
<evidence type="ECO:0000256" key="3">
    <source>
        <dbReference type="ARBA" id="ARBA00022989"/>
    </source>
</evidence>
<keyword evidence="7" id="KW-1185">Reference proteome</keyword>
<evidence type="ECO:0000256" key="2">
    <source>
        <dbReference type="ARBA" id="ARBA00022692"/>
    </source>
</evidence>
<dbReference type="VEuPathDB" id="MicrosporidiaDB:THOM_1901"/>
<keyword evidence="3 5" id="KW-1133">Transmembrane helix</keyword>
<keyword evidence="4 5" id="KW-0472">Membrane</keyword>
<dbReference type="Pfam" id="PF03006">
    <property type="entry name" value="HlyIII"/>
    <property type="match status" value="1"/>
</dbReference>
<sequence length="208" mass="23908">MQQKPILRGRIHQIAFIISFVSLILYLVYSLFTNLHSGTLIILTTQCILYGTSSFYHLTSFKHTRTERFAQRLDHMCIFLFIASVHSSMALTLKLMYTKLILTTTWMIFILGATKIFLTEKIIESIDVVLYIVHGLSILIFLRFESLRSVYRMVLPLGGLLYVVGGIVFGLEKPDLVPTVYGYHELFHTLTVLANICFLIPIIMFYIS</sequence>
<dbReference type="FunCoup" id="L7JV62">
    <property type="interactions" value="13"/>
</dbReference>
<keyword evidence="2 5" id="KW-0812">Transmembrane</keyword>
<reference evidence="6 7" key="1">
    <citation type="journal article" date="2012" name="PLoS Pathog.">
        <title>The genome of the obligate intracellular parasite Trachipleistophora hominis: new insights into microsporidian genome dynamics and reductive evolution.</title>
        <authorList>
            <person name="Heinz E."/>
            <person name="Williams T.A."/>
            <person name="Nakjang S."/>
            <person name="Noel C.J."/>
            <person name="Swan D.C."/>
            <person name="Goldberg A.V."/>
            <person name="Harris S.R."/>
            <person name="Weinmaier T."/>
            <person name="Markert S."/>
            <person name="Becher D."/>
            <person name="Bernhardt J."/>
            <person name="Dagan T."/>
            <person name="Hacker C."/>
            <person name="Lucocq J.M."/>
            <person name="Schweder T."/>
            <person name="Rattei T."/>
            <person name="Hall N."/>
            <person name="Hirt R.P."/>
            <person name="Embley T.M."/>
        </authorList>
    </citation>
    <scope>NUCLEOTIDE SEQUENCE [LARGE SCALE GENOMIC DNA]</scope>
</reference>
<dbReference type="OrthoDB" id="529367at2759"/>
<dbReference type="AlphaFoldDB" id="L7JV62"/>
<dbReference type="OMA" id="RIHQIAF"/>
<evidence type="ECO:0000313" key="7">
    <source>
        <dbReference type="Proteomes" id="UP000011185"/>
    </source>
</evidence>
<feature type="transmembrane region" description="Helical" evidence="5">
    <location>
        <begin position="12"/>
        <end position="32"/>
    </location>
</feature>
<dbReference type="InParanoid" id="L7JV62"/>